<reference evidence="1" key="1">
    <citation type="submission" date="2023-06" db="EMBL/GenBank/DDBJ databases">
        <authorList>
            <person name="Kurt Z."/>
        </authorList>
    </citation>
    <scope>NUCLEOTIDE SEQUENCE</scope>
</reference>
<name>A0AA86TWZ1_9EUKA</name>
<proteinExistence type="predicted"/>
<organism evidence="1">
    <name type="scientific">Hexamita inflata</name>
    <dbReference type="NCBI Taxonomy" id="28002"/>
    <lineage>
        <taxon>Eukaryota</taxon>
        <taxon>Metamonada</taxon>
        <taxon>Diplomonadida</taxon>
        <taxon>Hexamitidae</taxon>
        <taxon>Hexamitinae</taxon>
        <taxon>Hexamita</taxon>
    </lineage>
</organism>
<sequence length="122" mass="14602">MIENFKLPRTITTSWSDVDQIGRYTWNYPTLESIQLHFNFNNFNLDDQDEPTKEEIEVANIMRYINSPITSLKQINEKSSRIKNQNIFIRQKITQQLQQSNNTLEQFVTRVVLLFQKMNLFI</sequence>
<keyword evidence="3" id="KW-1185">Reference proteome</keyword>
<dbReference type="Proteomes" id="UP001642409">
    <property type="component" value="Unassembled WGS sequence"/>
</dbReference>
<comment type="caution">
    <text evidence="1">The sequence shown here is derived from an EMBL/GenBank/DDBJ whole genome shotgun (WGS) entry which is preliminary data.</text>
</comment>
<reference evidence="2 3" key="2">
    <citation type="submission" date="2024-07" db="EMBL/GenBank/DDBJ databases">
        <authorList>
            <person name="Akdeniz Z."/>
        </authorList>
    </citation>
    <scope>NUCLEOTIDE SEQUENCE [LARGE SCALE GENOMIC DNA]</scope>
</reference>
<gene>
    <name evidence="2" type="ORF">HINF_LOCUS19673</name>
    <name evidence="1" type="ORF">HINF_LOCUS20055</name>
</gene>
<protein>
    <submittedName>
        <fullName evidence="2">Hypothetical_protein</fullName>
    </submittedName>
</protein>
<dbReference type="EMBL" id="CATOUU010000517">
    <property type="protein sequence ID" value="CAI9932410.1"/>
    <property type="molecule type" value="Genomic_DNA"/>
</dbReference>
<evidence type="ECO:0000313" key="3">
    <source>
        <dbReference type="Proteomes" id="UP001642409"/>
    </source>
</evidence>
<evidence type="ECO:0000313" key="2">
    <source>
        <dbReference type="EMBL" id="CAL6005747.1"/>
    </source>
</evidence>
<evidence type="ECO:0000313" key="1">
    <source>
        <dbReference type="EMBL" id="CAI9932410.1"/>
    </source>
</evidence>
<accession>A0AA86TWZ1</accession>
<dbReference type="AlphaFoldDB" id="A0AA86TWZ1"/>
<dbReference type="EMBL" id="CAXDID020000052">
    <property type="protein sequence ID" value="CAL6005747.1"/>
    <property type="molecule type" value="Genomic_DNA"/>
</dbReference>